<evidence type="ECO:0000256" key="1">
    <source>
        <dbReference type="ARBA" id="ARBA00022737"/>
    </source>
</evidence>
<dbReference type="Proteomes" id="UP000290439">
    <property type="component" value="Chromosome"/>
</dbReference>
<reference evidence="4 5" key="1">
    <citation type="submission" date="2019-02" db="EMBL/GenBank/DDBJ databases">
        <authorList>
            <consortium name="Pathogen Informatics"/>
        </authorList>
    </citation>
    <scope>NUCLEOTIDE SEQUENCE [LARGE SCALE GENOMIC DNA]</scope>
    <source>
        <strain evidence="4 5">3012STDY6756504</strain>
    </source>
</reference>
<dbReference type="GO" id="GO:0004842">
    <property type="term" value="F:ubiquitin-protein transferase activity"/>
    <property type="evidence" value="ECO:0007669"/>
    <property type="project" value="TreeGrafter"/>
</dbReference>
<dbReference type="RefSeq" id="WP_130916832.1">
    <property type="nucleotide sequence ID" value="NZ_JADLPI010000003.1"/>
</dbReference>
<dbReference type="PROSITE" id="PS50088">
    <property type="entry name" value="ANK_REPEAT"/>
    <property type="match status" value="2"/>
</dbReference>
<dbReference type="InterPro" id="IPR036770">
    <property type="entry name" value="Ankyrin_rpt-contain_sf"/>
</dbReference>
<dbReference type="AlphaFoldDB" id="A0A4U8VZA9"/>
<dbReference type="PANTHER" id="PTHR24171">
    <property type="entry name" value="ANKYRIN REPEAT DOMAIN-CONTAINING PROTEIN 39-RELATED"/>
    <property type="match status" value="1"/>
</dbReference>
<evidence type="ECO:0000256" key="3">
    <source>
        <dbReference type="PROSITE-ProRule" id="PRU00023"/>
    </source>
</evidence>
<sequence length="139" mass="14255">MTADNGPAPDSGDPAIDPELVELATAVFALARSGAADQLAAYLDAGVPVNLTNERGDTLLMLAAYHGHRDAVGVLLARGADPDRANDRGQTPLAGVVFKGETEIVRDLLAAGADPDAGTPSAREAATMFGKTELLELFG</sequence>
<keyword evidence="2 3" id="KW-0040">ANK repeat</keyword>
<dbReference type="PANTHER" id="PTHR24171:SF8">
    <property type="entry name" value="BRCA1-ASSOCIATED RING DOMAIN PROTEIN 1"/>
    <property type="match status" value="1"/>
</dbReference>
<evidence type="ECO:0000313" key="5">
    <source>
        <dbReference type="Proteomes" id="UP000290439"/>
    </source>
</evidence>
<dbReference type="InterPro" id="IPR002110">
    <property type="entry name" value="Ankyrin_rpt"/>
</dbReference>
<keyword evidence="1" id="KW-0677">Repeat</keyword>
<evidence type="ECO:0000256" key="2">
    <source>
        <dbReference type="ARBA" id="ARBA00023043"/>
    </source>
</evidence>
<feature type="repeat" description="ANK" evidence="3">
    <location>
        <begin position="88"/>
        <end position="120"/>
    </location>
</feature>
<dbReference type="Pfam" id="PF12796">
    <property type="entry name" value="Ank_2"/>
    <property type="match status" value="1"/>
</dbReference>
<organism evidence="4 5">
    <name type="scientific">Nocardia cyriacigeorgica</name>
    <dbReference type="NCBI Taxonomy" id="135487"/>
    <lineage>
        <taxon>Bacteria</taxon>
        <taxon>Bacillati</taxon>
        <taxon>Actinomycetota</taxon>
        <taxon>Actinomycetes</taxon>
        <taxon>Mycobacteriales</taxon>
        <taxon>Nocardiaceae</taxon>
        <taxon>Nocardia</taxon>
    </lineage>
</organism>
<name>A0A4U8VZA9_9NOCA</name>
<proteinExistence type="predicted"/>
<dbReference type="Gene3D" id="1.25.40.20">
    <property type="entry name" value="Ankyrin repeat-containing domain"/>
    <property type="match status" value="1"/>
</dbReference>
<dbReference type="SMART" id="SM00248">
    <property type="entry name" value="ANK"/>
    <property type="match status" value="2"/>
</dbReference>
<dbReference type="PROSITE" id="PS50297">
    <property type="entry name" value="ANK_REP_REGION"/>
    <property type="match status" value="2"/>
</dbReference>
<evidence type="ECO:0000313" key="4">
    <source>
        <dbReference type="EMBL" id="VFA98115.1"/>
    </source>
</evidence>
<dbReference type="EMBL" id="LR215973">
    <property type="protein sequence ID" value="VFA98115.1"/>
    <property type="molecule type" value="Genomic_DNA"/>
</dbReference>
<feature type="repeat" description="ANK" evidence="3">
    <location>
        <begin position="55"/>
        <end position="87"/>
    </location>
</feature>
<accession>A0A4U8VZA9</accession>
<dbReference type="SUPFAM" id="SSF48403">
    <property type="entry name" value="Ankyrin repeat"/>
    <property type="match status" value="1"/>
</dbReference>
<gene>
    <name evidence="4" type="ORF">NCTC10797_01880</name>
</gene>
<protein>
    <submittedName>
        <fullName evidence="4">Ribulose-5-phosphate 4-epimerase and related epimerases and aldolases</fullName>
    </submittedName>
</protein>
<dbReference type="GO" id="GO:0085020">
    <property type="term" value="P:protein K6-linked ubiquitination"/>
    <property type="evidence" value="ECO:0007669"/>
    <property type="project" value="TreeGrafter"/>
</dbReference>